<dbReference type="Proteomes" id="UP000075714">
    <property type="component" value="Unassembled WGS sequence"/>
</dbReference>
<protein>
    <submittedName>
        <fullName evidence="1">Uncharacterized protein</fullName>
    </submittedName>
</protein>
<sequence>MAGSLGGGSSVCGGGVSNGVSSLGGAQPAATVDALRRAAPPTNNAAQLALVTQAAWPGLQSPRIKDALSTLMAGIAVLEPTPVIPACTSPTRPVPGYDGEPSPGSMPMPHGCFALFHRHGGGATAKAAAAAAAAAAVTSQCTEAQRPVLLKLSIVDGVVNLRFIRSRRPGAGGNTPRGNEQHVRVAALCAVHPPLRAPNTANSDTGGGASPFASTGGMQTAQTIISMESALEDEVLEDRWLQLVGMDGGLLRLSACSPADHARLVLGVNAALLLAAGATNDEALLVNVPLRSLTTASGGGVQGAKAV</sequence>
<dbReference type="OrthoDB" id="550801at2759"/>
<dbReference type="EMBL" id="LSYV01000005">
    <property type="protein sequence ID" value="KXZ54670.1"/>
    <property type="molecule type" value="Genomic_DNA"/>
</dbReference>
<accession>A0A150GZA2</accession>
<evidence type="ECO:0000313" key="1">
    <source>
        <dbReference type="EMBL" id="KXZ54670.1"/>
    </source>
</evidence>
<evidence type="ECO:0000313" key="2">
    <source>
        <dbReference type="Proteomes" id="UP000075714"/>
    </source>
</evidence>
<gene>
    <name evidence="1" type="ORF">GPECTOR_4g736</name>
</gene>
<reference evidence="2" key="1">
    <citation type="journal article" date="2016" name="Nat. Commun.">
        <title>The Gonium pectorale genome demonstrates co-option of cell cycle regulation during the evolution of multicellularity.</title>
        <authorList>
            <person name="Hanschen E.R."/>
            <person name="Marriage T.N."/>
            <person name="Ferris P.J."/>
            <person name="Hamaji T."/>
            <person name="Toyoda A."/>
            <person name="Fujiyama A."/>
            <person name="Neme R."/>
            <person name="Noguchi H."/>
            <person name="Minakuchi Y."/>
            <person name="Suzuki M."/>
            <person name="Kawai-Toyooka H."/>
            <person name="Smith D.R."/>
            <person name="Sparks H."/>
            <person name="Anderson J."/>
            <person name="Bakaric R."/>
            <person name="Luria V."/>
            <person name="Karger A."/>
            <person name="Kirschner M.W."/>
            <person name="Durand P.M."/>
            <person name="Michod R.E."/>
            <person name="Nozaki H."/>
            <person name="Olson B.J."/>
        </authorList>
    </citation>
    <scope>NUCLEOTIDE SEQUENCE [LARGE SCALE GENOMIC DNA]</scope>
    <source>
        <strain evidence="2">NIES-2863</strain>
    </source>
</reference>
<proteinExistence type="predicted"/>
<name>A0A150GZA2_GONPE</name>
<comment type="caution">
    <text evidence="1">The sequence shown here is derived from an EMBL/GenBank/DDBJ whole genome shotgun (WGS) entry which is preliminary data.</text>
</comment>
<dbReference type="AlphaFoldDB" id="A0A150GZA2"/>
<keyword evidence="2" id="KW-1185">Reference proteome</keyword>
<organism evidence="1 2">
    <name type="scientific">Gonium pectorale</name>
    <name type="common">Green alga</name>
    <dbReference type="NCBI Taxonomy" id="33097"/>
    <lineage>
        <taxon>Eukaryota</taxon>
        <taxon>Viridiplantae</taxon>
        <taxon>Chlorophyta</taxon>
        <taxon>core chlorophytes</taxon>
        <taxon>Chlorophyceae</taxon>
        <taxon>CS clade</taxon>
        <taxon>Chlamydomonadales</taxon>
        <taxon>Volvocaceae</taxon>
        <taxon>Gonium</taxon>
    </lineage>
</organism>